<evidence type="ECO:0000313" key="2">
    <source>
        <dbReference type="Proteomes" id="UP000192872"/>
    </source>
</evidence>
<gene>
    <name evidence="1" type="ORF">A4S15_11225</name>
</gene>
<dbReference type="InterPro" id="IPR036388">
    <property type="entry name" value="WH-like_DNA-bd_sf"/>
</dbReference>
<dbReference type="Proteomes" id="UP000192872">
    <property type="component" value="Unassembled WGS sequence"/>
</dbReference>
<dbReference type="Gene3D" id="1.10.10.10">
    <property type="entry name" value="Winged helix-like DNA-binding domain superfamily/Winged helix DNA-binding domain"/>
    <property type="match status" value="1"/>
</dbReference>
<dbReference type="EMBL" id="LWDL01000019">
    <property type="protein sequence ID" value="OQW51394.1"/>
    <property type="molecule type" value="Genomic_DNA"/>
</dbReference>
<dbReference type="STRING" id="1827387.A4S15_11225"/>
<comment type="caution">
    <text evidence="1">The sequence shown here is derived from an EMBL/GenBank/DDBJ whole genome shotgun (WGS) entry which is preliminary data.</text>
</comment>
<dbReference type="InterPro" id="IPR036390">
    <property type="entry name" value="WH_DNA-bd_sf"/>
</dbReference>
<reference evidence="1 2" key="1">
    <citation type="journal article" date="2017" name="Water Res.">
        <title>Comammox in drinking water systems.</title>
        <authorList>
            <person name="Wang Y."/>
            <person name="Ma L."/>
            <person name="Mao Y."/>
            <person name="Jiang X."/>
            <person name="Xia Y."/>
            <person name="Yu K."/>
            <person name="Li B."/>
            <person name="Zhang T."/>
        </authorList>
    </citation>
    <scope>NUCLEOTIDE SEQUENCE [LARGE SCALE GENOMIC DNA]</scope>
    <source>
        <strain evidence="1">SG_bin8</strain>
    </source>
</reference>
<name>A0A1W9HVW5_9HYPH</name>
<evidence type="ECO:0000313" key="1">
    <source>
        <dbReference type="EMBL" id="OQW51394.1"/>
    </source>
</evidence>
<organism evidence="1 2">
    <name type="scientific">Candidatus Raskinella chloraquaticus</name>
    <dbReference type="NCBI Taxonomy" id="1951219"/>
    <lineage>
        <taxon>Bacteria</taxon>
        <taxon>Pseudomonadati</taxon>
        <taxon>Pseudomonadota</taxon>
        <taxon>Alphaproteobacteria</taxon>
        <taxon>Hyphomicrobiales</taxon>
        <taxon>Phreatobacteraceae</taxon>
        <taxon>Candidatus Raskinella</taxon>
    </lineage>
</organism>
<protein>
    <recommendedName>
        <fullName evidence="3">DUF3253 domain-containing protein</fullName>
    </recommendedName>
</protein>
<evidence type="ECO:0008006" key="3">
    <source>
        <dbReference type="Google" id="ProtNLM"/>
    </source>
</evidence>
<dbReference type="SUPFAM" id="SSF46785">
    <property type="entry name" value="Winged helix' DNA-binding domain"/>
    <property type="match status" value="1"/>
</dbReference>
<dbReference type="AlphaFoldDB" id="A0A1W9HVW5"/>
<dbReference type="Pfam" id="PF11625">
    <property type="entry name" value="DUF3253"/>
    <property type="match status" value="1"/>
</dbReference>
<sequence length="110" mass="12360">MQIIDPLEAWLLSEIRRHAPRTLSPEETARAALADRQSWAGETVAAVSGATTVHDDWRSLLPRLRQVATNLARRGELVFLRKGKVTDPATLKGVFRFKYNEMNEKADSTS</sequence>
<accession>A0A1W9HVW5</accession>
<dbReference type="RefSeq" id="WP_376802454.1">
    <property type="nucleotide sequence ID" value="NZ_DBNB01000015.1"/>
</dbReference>
<dbReference type="InterPro" id="IPR021660">
    <property type="entry name" value="DUF3253"/>
</dbReference>
<proteinExistence type="predicted"/>